<organism evidence="1 2">
    <name type="scientific">Clonorchis sinensis</name>
    <name type="common">Chinese liver fluke</name>
    <dbReference type="NCBI Taxonomy" id="79923"/>
    <lineage>
        <taxon>Eukaryota</taxon>
        <taxon>Metazoa</taxon>
        <taxon>Spiralia</taxon>
        <taxon>Lophotrochozoa</taxon>
        <taxon>Platyhelminthes</taxon>
        <taxon>Trematoda</taxon>
        <taxon>Digenea</taxon>
        <taxon>Opisthorchiida</taxon>
        <taxon>Opisthorchiata</taxon>
        <taxon>Opisthorchiidae</taxon>
        <taxon>Clonorchis</taxon>
    </lineage>
</organism>
<dbReference type="EMBL" id="DF143284">
    <property type="protein sequence ID" value="GAA52383.1"/>
    <property type="molecule type" value="Genomic_DNA"/>
</dbReference>
<keyword evidence="2" id="KW-1185">Reference proteome</keyword>
<dbReference type="AlphaFoldDB" id="G7YHF0"/>
<dbReference type="Proteomes" id="UP000008909">
    <property type="component" value="Unassembled WGS sequence"/>
</dbReference>
<reference key="2">
    <citation type="submission" date="2011-10" db="EMBL/GenBank/DDBJ databases">
        <title>The genome and transcriptome sequence of Clonorchis sinensis provide insights into the carcinogenic liver fluke.</title>
        <authorList>
            <person name="Wang X."/>
            <person name="Huang Y."/>
            <person name="Chen W."/>
            <person name="Liu H."/>
            <person name="Guo L."/>
            <person name="Chen Y."/>
            <person name="Luo F."/>
            <person name="Zhou W."/>
            <person name="Sun J."/>
            <person name="Mao Q."/>
            <person name="Liang P."/>
            <person name="Zhou C."/>
            <person name="Tian Y."/>
            <person name="Men J."/>
            <person name="Lv X."/>
            <person name="Huang L."/>
            <person name="Zhou J."/>
            <person name="Hu Y."/>
            <person name="Li R."/>
            <person name="Zhang F."/>
            <person name="Lei H."/>
            <person name="Li X."/>
            <person name="Hu X."/>
            <person name="Liang C."/>
            <person name="Xu J."/>
            <person name="Wu Z."/>
            <person name="Yu X."/>
        </authorList>
    </citation>
    <scope>NUCLEOTIDE SEQUENCE</scope>
    <source>
        <strain>Henan</strain>
    </source>
</reference>
<sequence length="103" mass="11666">MEEVQKAGNARRLFQLIRAPGPRKPPVSETFNDKTGVIILNKGDCLDRWAEYDEQQLSWPPAATHLEPTVHVEQRTVNIEPSTPQRFMTASATDLLVRSRIAQ</sequence>
<name>G7YHF0_CLOSI</name>
<evidence type="ECO:0000313" key="1">
    <source>
        <dbReference type="EMBL" id="GAA52383.1"/>
    </source>
</evidence>
<reference evidence="1" key="1">
    <citation type="journal article" date="2011" name="Genome Biol.">
        <title>The draft genome of the carcinogenic human liver fluke Clonorchis sinensis.</title>
        <authorList>
            <person name="Wang X."/>
            <person name="Chen W."/>
            <person name="Huang Y."/>
            <person name="Sun J."/>
            <person name="Men J."/>
            <person name="Liu H."/>
            <person name="Luo F."/>
            <person name="Guo L."/>
            <person name="Lv X."/>
            <person name="Deng C."/>
            <person name="Zhou C."/>
            <person name="Fan Y."/>
            <person name="Li X."/>
            <person name="Huang L."/>
            <person name="Hu Y."/>
            <person name="Liang C."/>
            <person name="Hu X."/>
            <person name="Xu J."/>
            <person name="Yu X."/>
        </authorList>
    </citation>
    <scope>NUCLEOTIDE SEQUENCE [LARGE SCALE GENOMIC DNA]</scope>
    <source>
        <strain evidence="1">Henan</strain>
    </source>
</reference>
<accession>G7YHF0</accession>
<evidence type="ECO:0000313" key="2">
    <source>
        <dbReference type="Proteomes" id="UP000008909"/>
    </source>
</evidence>
<protein>
    <submittedName>
        <fullName evidence="1">Uncharacterized protein</fullName>
    </submittedName>
</protein>
<gene>
    <name evidence="1" type="ORF">CLF_107968</name>
</gene>
<proteinExistence type="predicted"/>